<dbReference type="PANTHER" id="PTHR10871:SF1">
    <property type="entry name" value="SMALL RIBOSOMAL SUBUNIT PROTEIN US13M"/>
    <property type="match status" value="1"/>
</dbReference>
<keyword evidence="11" id="KW-1185">Reference proteome</keyword>
<dbReference type="InterPro" id="IPR010979">
    <property type="entry name" value="Ribosomal_uS13-like_H2TH"/>
</dbReference>
<name>A0A9X3MWP8_9ACTN</name>
<dbReference type="FunFam" id="4.10.910.10:FF:000001">
    <property type="entry name" value="30S ribosomal protein S13"/>
    <property type="match status" value="1"/>
</dbReference>
<accession>A0A9X3MWP8</accession>
<dbReference type="PROSITE" id="PS50159">
    <property type="entry name" value="RIBOSOMAL_S13_2"/>
    <property type="match status" value="1"/>
</dbReference>
<comment type="similarity">
    <text evidence="1 7 8">Belongs to the universal ribosomal protein uS13 family.</text>
</comment>
<evidence type="ECO:0000256" key="7">
    <source>
        <dbReference type="HAMAP-Rule" id="MF_01315"/>
    </source>
</evidence>
<keyword evidence="2 7" id="KW-0699">rRNA-binding</keyword>
<dbReference type="HAMAP" id="MF_01315">
    <property type="entry name" value="Ribosomal_uS13"/>
    <property type="match status" value="1"/>
</dbReference>
<keyword evidence="4 7" id="KW-0689">Ribosomal protein</keyword>
<feature type="compositionally biased region" description="Basic residues" evidence="9">
    <location>
        <begin position="107"/>
        <end position="127"/>
    </location>
</feature>
<comment type="subunit">
    <text evidence="7">Part of the 30S ribosomal subunit. Forms a loose heterodimer with protein S19. Forms two bridges to the 50S subunit in the 70S ribosome.</text>
</comment>
<sequence length="127" mass="14466">MARIAGINIPLNKRVEIGLTYIYGIGRPTSNDILAAIGIEPDRKVRDLTDDEVSKLRDIIDRDYVVEGDLRRERSQNIKRLMEIGCYRGLRHRRGLPVRGQNTKTNARTRKGPKRMQVAGKKKAGKK</sequence>
<dbReference type="InterPro" id="IPR001892">
    <property type="entry name" value="Ribosomal_uS13"/>
</dbReference>
<dbReference type="GO" id="GO:0006412">
    <property type="term" value="P:translation"/>
    <property type="evidence" value="ECO:0007669"/>
    <property type="project" value="UniProtKB-UniRule"/>
</dbReference>
<keyword evidence="5 7" id="KW-0687">Ribonucleoprotein</keyword>
<keyword evidence="3 7" id="KW-0694">RNA-binding</keyword>
<feature type="region of interest" description="Disordered" evidence="9">
    <location>
        <begin position="95"/>
        <end position="127"/>
    </location>
</feature>
<dbReference type="RefSeq" id="WP_028061933.1">
    <property type="nucleotide sequence ID" value="NZ_JAPDOD010000020.1"/>
</dbReference>
<dbReference type="PIRSF" id="PIRSF002134">
    <property type="entry name" value="Ribosomal_S13"/>
    <property type="match status" value="1"/>
</dbReference>
<dbReference type="Gene3D" id="4.10.910.10">
    <property type="entry name" value="30s ribosomal protein s13, domain 2"/>
    <property type="match status" value="1"/>
</dbReference>
<gene>
    <name evidence="7 10" type="primary">rpsM</name>
    <name evidence="10" type="ORF">OM076_20500</name>
</gene>
<dbReference type="Proteomes" id="UP001149140">
    <property type="component" value="Unassembled WGS sequence"/>
</dbReference>
<evidence type="ECO:0000256" key="2">
    <source>
        <dbReference type="ARBA" id="ARBA00022730"/>
    </source>
</evidence>
<evidence type="ECO:0000256" key="3">
    <source>
        <dbReference type="ARBA" id="ARBA00022884"/>
    </source>
</evidence>
<protein>
    <recommendedName>
        <fullName evidence="6 7">Small ribosomal subunit protein uS13</fullName>
    </recommendedName>
</protein>
<dbReference type="PROSITE" id="PS00646">
    <property type="entry name" value="RIBOSOMAL_S13_1"/>
    <property type="match status" value="1"/>
</dbReference>
<dbReference type="InterPro" id="IPR027437">
    <property type="entry name" value="Rbsml_uS13_C"/>
</dbReference>
<evidence type="ECO:0000313" key="11">
    <source>
        <dbReference type="Proteomes" id="UP001149140"/>
    </source>
</evidence>
<comment type="function">
    <text evidence="7">Located at the top of the head of the 30S subunit, it contacts several helices of the 16S rRNA. In the 70S ribosome it contacts the 23S rRNA (bridge B1a) and protein L5 of the 50S subunit (bridge B1b), connecting the 2 subunits; these bridges are implicated in subunit movement. Contacts the tRNAs in the A and P-sites.</text>
</comment>
<dbReference type="GO" id="GO:0019843">
    <property type="term" value="F:rRNA binding"/>
    <property type="evidence" value="ECO:0007669"/>
    <property type="project" value="UniProtKB-UniRule"/>
</dbReference>
<dbReference type="EMBL" id="JAPDOD010000020">
    <property type="protein sequence ID" value="MDA0162665.1"/>
    <property type="molecule type" value="Genomic_DNA"/>
</dbReference>
<dbReference type="AlphaFoldDB" id="A0A9X3MWP8"/>
<dbReference type="GO" id="GO:0005829">
    <property type="term" value="C:cytosol"/>
    <property type="evidence" value="ECO:0007669"/>
    <property type="project" value="TreeGrafter"/>
</dbReference>
<comment type="caution">
    <text evidence="10">The sequence shown here is derived from an EMBL/GenBank/DDBJ whole genome shotgun (WGS) entry which is preliminary data.</text>
</comment>
<dbReference type="InterPro" id="IPR018269">
    <property type="entry name" value="Ribosomal_uS13_CS"/>
</dbReference>
<evidence type="ECO:0000256" key="5">
    <source>
        <dbReference type="ARBA" id="ARBA00023274"/>
    </source>
</evidence>
<dbReference type="PANTHER" id="PTHR10871">
    <property type="entry name" value="30S RIBOSOMAL PROTEIN S13/40S RIBOSOMAL PROTEIN S18"/>
    <property type="match status" value="1"/>
</dbReference>
<dbReference type="NCBIfam" id="TIGR03631">
    <property type="entry name" value="uS13_bact"/>
    <property type="match status" value="1"/>
</dbReference>
<evidence type="ECO:0000256" key="8">
    <source>
        <dbReference type="RuleBase" id="RU003830"/>
    </source>
</evidence>
<dbReference type="SUPFAM" id="SSF46946">
    <property type="entry name" value="S13-like H2TH domain"/>
    <property type="match status" value="1"/>
</dbReference>
<evidence type="ECO:0000256" key="4">
    <source>
        <dbReference type="ARBA" id="ARBA00022980"/>
    </source>
</evidence>
<dbReference type="GO" id="GO:0003735">
    <property type="term" value="F:structural constituent of ribosome"/>
    <property type="evidence" value="ECO:0007669"/>
    <property type="project" value="InterPro"/>
</dbReference>
<dbReference type="GO" id="GO:0015935">
    <property type="term" value="C:small ribosomal subunit"/>
    <property type="evidence" value="ECO:0007669"/>
    <property type="project" value="TreeGrafter"/>
</dbReference>
<evidence type="ECO:0000256" key="6">
    <source>
        <dbReference type="ARBA" id="ARBA00035166"/>
    </source>
</evidence>
<evidence type="ECO:0000256" key="9">
    <source>
        <dbReference type="SAM" id="MobiDB-lite"/>
    </source>
</evidence>
<dbReference type="FunFam" id="1.10.8.50:FF:000001">
    <property type="entry name" value="30S ribosomal protein S13"/>
    <property type="match status" value="1"/>
</dbReference>
<evidence type="ECO:0000313" key="10">
    <source>
        <dbReference type="EMBL" id="MDA0162665.1"/>
    </source>
</evidence>
<keyword evidence="7" id="KW-0820">tRNA-binding</keyword>
<organism evidence="10 11">
    <name type="scientific">Solirubrobacter ginsenosidimutans</name>
    <dbReference type="NCBI Taxonomy" id="490573"/>
    <lineage>
        <taxon>Bacteria</taxon>
        <taxon>Bacillati</taxon>
        <taxon>Actinomycetota</taxon>
        <taxon>Thermoleophilia</taxon>
        <taxon>Solirubrobacterales</taxon>
        <taxon>Solirubrobacteraceae</taxon>
        <taxon>Solirubrobacter</taxon>
    </lineage>
</organism>
<dbReference type="Pfam" id="PF00416">
    <property type="entry name" value="Ribosomal_S13"/>
    <property type="match status" value="1"/>
</dbReference>
<reference evidence="10" key="1">
    <citation type="submission" date="2022-10" db="EMBL/GenBank/DDBJ databases">
        <title>The WGS of Solirubrobacter ginsenosidimutans DSM 21036.</title>
        <authorList>
            <person name="Jiang Z."/>
        </authorList>
    </citation>
    <scope>NUCLEOTIDE SEQUENCE</scope>
    <source>
        <strain evidence="10">DSM 21036</strain>
    </source>
</reference>
<evidence type="ECO:0000256" key="1">
    <source>
        <dbReference type="ARBA" id="ARBA00008080"/>
    </source>
</evidence>
<dbReference type="Gene3D" id="1.10.8.50">
    <property type="match status" value="1"/>
</dbReference>
<proteinExistence type="inferred from homology"/>
<dbReference type="InterPro" id="IPR019980">
    <property type="entry name" value="Ribosomal_uS13_bac-type"/>
</dbReference>
<dbReference type="GO" id="GO:0000049">
    <property type="term" value="F:tRNA binding"/>
    <property type="evidence" value="ECO:0007669"/>
    <property type="project" value="UniProtKB-UniRule"/>
</dbReference>